<organism evidence="1 2">
    <name type="scientific">Candidatus Gottesmanbacteria bacterium RBG_16_37_8</name>
    <dbReference type="NCBI Taxonomy" id="1798371"/>
    <lineage>
        <taxon>Bacteria</taxon>
        <taxon>Candidatus Gottesmaniibacteriota</taxon>
    </lineage>
</organism>
<dbReference type="SUPFAM" id="SSF52266">
    <property type="entry name" value="SGNH hydrolase"/>
    <property type="match status" value="1"/>
</dbReference>
<name>A0A1F5YST7_9BACT</name>
<dbReference type="AlphaFoldDB" id="A0A1F5YST7"/>
<evidence type="ECO:0000313" key="2">
    <source>
        <dbReference type="Proteomes" id="UP000176665"/>
    </source>
</evidence>
<evidence type="ECO:0000313" key="1">
    <source>
        <dbReference type="EMBL" id="OGG03143.1"/>
    </source>
</evidence>
<accession>A0A1F5YST7</accession>
<dbReference type="Proteomes" id="UP000176665">
    <property type="component" value="Unassembled WGS sequence"/>
</dbReference>
<sequence>MYNTWKMKKQQRKSKVGHRVVIILGSLFFMAMAGELITAKFLPQKTFRLAYSEAINCFKSDKTLLFTLKPNCTLQFENYDTGETVSAKTNNMGYRGEDFQPEKNANEKRILVEGDSFVLGFGVSDNDVFTKVLEEKLGGGTRVINAGYKGGFGPDGYYLHLKNEGMNLAPDLTIFSIFVYNDFTDMTDSDWLGSGKNGEPQRIVSNKIRVDEIGYLLPLSVPYVYRLPILRNSHLAILSFDGLKALQAKVKHYYDRIYFKIFKPQFPSGEASDSNFLGTYFSNCLFGEICHRKAFHLYQDMMSVIRASRDLTKSKAIDGNDNFLILIIPADFQIYDDVMDKYKTDTGIPYHPWEIEDPNPQRRLRELFDSEGIKYIDLLPLMRLSRERLYFKKDGHFNREGHAFSATVVYNWIREYYGNLSSR</sequence>
<comment type="caution">
    <text evidence="1">The sequence shown here is derived from an EMBL/GenBank/DDBJ whole genome shotgun (WGS) entry which is preliminary data.</text>
</comment>
<dbReference type="EMBL" id="MFJA01000038">
    <property type="protein sequence ID" value="OGG03143.1"/>
    <property type="molecule type" value="Genomic_DNA"/>
</dbReference>
<gene>
    <name evidence="1" type="ORF">A2W14_03500</name>
</gene>
<protein>
    <recommendedName>
        <fullName evidence="3">AlgX/AlgJ SGNH hydrolase-like domain-containing protein</fullName>
    </recommendedName>
</protein>
<dbReference type="InterPro" id="IPR036514">
    <property type="entry name" value="SGNH_hydro_sf"/>
</dbReference>
<dbReference type="STRING" id="1798371.A2W14_03500"/>
<reference evidence="1 2" key="1">
    <citation type="journal article" date="2016" name="Nat. Commun.">
        <title>Thousands of microbial genomes shed light on interconnected biogeochemical processes in an aquifer system.</title>
        <authorList>
            <person name="Anantharaman K."/>
            <person name="Brown C.T."/>
            <person name="Hug L.A."/>
            <person name="Sharon I."/>
            <person name="Castelle C.J."/>
            <person name="Probst A.J."/>
            <person name="Thomas B.C."/>
            <person name="Singh A."/>
            <person name="Wilkins M.J."/>
            <person name="Karaoz U."/>
            <person name="Brodie E.L."/>
            <person name="Williams K.H."/>
            <person name="Hubbard S.S."/>
            <person name="Banfield J.F."/>
        </authorList>
    </citation>
    <scope>NUCLEOTIDE SEQUENCE [LARGE SCALE GENOMIC DNA]</scope>
</reference>
<proteinExistence type="predicted"/>
<evidence type="ECO:0008006" key="3">
    <source>
        <dbReference type="Google" id="ProtNLM"/>
    </source>
</evidence>
<dbReference type="Gene3D" id="3.40.50.1110">
    <property type="entry name" value="SGNH hydrolase"/>
    <property type="match status" value="1"/>
</dbReference>